<dbReference type="GO" id="GO:0006508">
    <property type="term" value="P:proteolysis"/>
    <property type="evidence" value="ECO:0007669"/>
    <property type="project" value="UniProtKB-KW"/>
</dbReference>
<keyword evidence="3 6" id="KW-0645">Protease</keyword>
<dbReference type="eggNOG" id="KOG1282">
    <property type="taxonomic scope" value="Eukaryota"/>
</dbReference>
<evidence type="ECO:0000256" key="1">
    <source>
        <dbReference type="ARBA" id="ARBA00009431"/>
    </source>
</evidence>
<dbReference type="PROSITE" id="PS00131">
    <property type="entry name" value="CARBOXYPEPT_SER_SER"/>
    <property type="match status" value="1"/>
</dbReference>
<evidence type="ECO:0000256" key="5">
    <source>
        <dbReference type="ARBA" id="ARBA00023180"/>
    </source>
</evidence>
<evidence type="ECO:0000256" key="2">
    <source>
        <dbReference type="ARBA" id="ARBA00022645"/>
    </source>
</evidence>
<dbReference type="HOGENOM" id="CLU_008523_12_3_1"/>
<keyword evidence="5" id="KW-0325">Glycoprotein</keyword>
<dbReference type="InterPro" id="IPR001563">
    <property type="entry name" value="Peptidase_S10"/>
</dbReference>
<dbReference type="MEROPS" id="S10.014"/>
<evidence type="ECO:0000313" key="7">
    <source>
        <dbReference type="EMBL" id="EME77218.1"/>
    </source>
</evidence>
<sequence>MKAQALSSFTSLPAQQSILAGQTLYSKDDFKVNGTALPEVNFDVGTSYAGLLPISADANSSELFFWYFPRQDAQPSEEILIWLNGGPGCSSLEGFLQENGPISWIAGTAEPVRNSWSWTNLTDVVWIEQPQGVGFSPVKATPPPPKNEEEVAEQFLGFWKHFVDTFELRGKKIYIAGESYAGYYVSYIADAMYNRSDSENFNVDGILLYDAALSTKTFGRETPLLPFVEYWQGLFNLNRTFMNDTRQRWKKCKYDELLQAAFTFPPKGPIPPLFEDHEHPPKECELWDDVLDAATLVNPCFSMYHISNFCPFPQDVMGLLSAPKSGLYFNRTDVQKVIHAPIGGWELCNHNLLQNDTSPPIVEGVLRRVIEKSSRTIFANGMLDFVPIVNGSIAAIQNMTWLGAQGFSVGPDQWEEVFVPYSEDSTAGGGILGSWHTERKFTFVIVAQAGHMSPQYQPSASYRHVEYLLGRIDSLGV</sequence>
<evidence type="ECO:0000256" key="4">
    <source>
        <dbReference type="ARBA" id="ARBA00022801"/>
    </source>
</evidence>
<dbReference type="PRINTS" id="PR00724">
    <property type="entry name" value="CRBOXYPTASEC"/>
</dbReference>
<dbReference type="Proteomes" id="UP000016932">
    <property type="component" value="Unassembled WGS sequence"/>
</dbReference>
<dbReference type="GO" id="GO:0004185">
    <property type="term" value="F:serine-type carboxypeptidase activity"/>
    <property type="evidence" value="ECO:0007669"/>
    <property type="project" value="UniProtKB-UniRule"/>
</dbReference>
<reference evidence="7 8" key="1">
    <citation type="journal article" date="2012" name="PLoS Pathog.">
        <title>Diverse lifestyles and strategies of plant pathogenesis encoded in the genomes of eighteen Dothideomycetes fungi.</title>
        <authorList>
            <person name="Ohm R.A."/>
            <person name="Feau N."/>
            <person name="Henrissat B."/>
            <person name="Schoch C.L."/>
            <person name="Horwitz B.A."/>
            <person name="Barry K.W."/>
            <person name="Condon B.J."/>
            <person name="Copeland A.C."/>
            <person name="Dhillon B."/>
            <person name="Glaser F."/>
            <person name="Hesse C.N."/>
            <person name="Kosti I."/>
            <person name="LaButti K."/>
            <person name="Lindquist E.A."/>
            <person name="Lucas S."/>
            <person name="Salamov A.A."/>
            <person name="Bradshaw R.E."/>
            <person name="Ciuffetti L."/>
            <person name="Hamelin R.C."/>
            <person name="Kema G.H.J."/>
            <person name="Lawrence C."/>
            <person name="Scott J.A."/>
            <person name="Spatafora J.W."/>
            <person name="Turgeon B.G."/>
            <person name="de Wit P.J.G.M."/>
            <person name="Zhong S."/>
            <person name="Goodwin S.B."/>
            <person name="Grigoriev I.V."/>
        </authorList>
    </citation>
    <scope>NUCLEOTIDE SEQUENCE [LARGE SCALE GENOMIC DNA]</scope>
    <source>
        <strain evidence="7 8">CIRAD86</strain>
    </source>
</reference>
<proteinExistence type="inferred from homology"/>
<keyword evidence="8" id="KW-1185">Reference proteome</keyword>
<dbReference type="GeneID" id="19340565"/>
<name>M3AJ61_PSEFD</name>
<evidence type="ECO:0000313" key="8">
    <source>
        <dbReference type="Proteomes" id="UP000016932"/>
    </source>
</evidence>
<dbReference type="PANTHER" id="PTHR11802:SF479">
    <property type="entry name" value="CARBOXYPEPTIDASE"/>
    <property type="match status" value="1"/>
</dbReference>
<dbReference type="EMBL" id="KB446566">
    <property type="protein sequence ID" value="EME77218.1"/>
    <property type="molecule type" value="Genomic_DNA"/>
</dbReference>
<accession>M3AJ61</accession>
<gene>
    <name evidence="7" type="ORF">MYCFIDRAFT_60084</name>
</gene>
<dbReference type="InterPro" id="IPR018202">
    <property type="entry name" value="Ser_caboxypep_ser_AS"/>
</dbReference>
<dbReference type="EC" id="3.4.16.-" evidence="6"/>
<dbReference type="Pfam" id="PF00450">
    <property type="entry name" value="Peptidase_S10"/>
    <property type="match status" value="1"/>
</dbReference>
<evidence type="ECO:0000256" key="6">
    <source>
        <dbReference type="RuleBase" id="RU361156"/>
    </source>
</evidence>
<keyword evidence="4 6" id="KW-0378">Hydrolase</keyword>
<comment type="similarity">
    <text evidence="1 6">Belongs to the peptidase S10 family.</text>
</comment>
<dbReference type="VEuPathDB" id="FungiDB:MYCFIDRAFT_60084"/>
<dbReference type="InterPro" id="IPR029058">
    <property type="entry name" value="AB_hydrolase_fold"/>
</dbReference>
<dbReference type="AlphaFoldDB" id="M3AJ61"/>
<dbReference type="RefSeq" id="XP_007932001.1">
    <property type="nucleotide sequence ID" value="XM_007933810.1"/>
</dbReference>
<organism evidence="7 8">
    <name type="scientific">Pseudocercospora fijiensis (strain CIRAD86)</name>
    <name type="common">Black leaf streak disease fungus</name>
    <name type="synonym">Mycosphaerella fijiensis</name>
    <dbReference type="NCBI Taxonomy" id="383855"/>
    <lineage>
        <taxon>Eukaryota</taxon>
        <taxon>Fungi</taxon>
        <taxon>Dikarya</taxon>
        <taxon>Ascomycota</taxon>
        <taxon>Pezizomycotina</taxon>
        <taxon>Dothideomycetes</taxon>
        <taxon>Dothideomycetidae</taxon>
        <taxon>Mycosphaerellales</taxon>
        <taxon>Mycosphaerellaceae</taxon>
        <taxon>Pseudocercospora</taxon>
    </lineage>
</organism>
<protein>
    <recommendedName>
        <fullName evidence="6">Carboxypeptidase</fullName>
        <ecNumber evidence="6">3.4.16.-</ecNumber>
    </recommendedName>
</protein>
<evidence type="ECO:0000256" key="3">
    <source>
        <dbReference type="ARBA" id="ARBA00022670"/>
    </source>
</evidence>
<dbReference type="KEGG" id="pfj:MYCFIDRAFT_60084"/>
<dbReference type="Gene3D" id="3.40.50.1820">
    <property type="entry name" value="alpha/beta hydrolase"/>
    <property type="match status" value="1"/>
</dbReference>
<dbReference type="OrthoDB" id="443318at2759"/>
<keyword evidence="2 6" id="KW-0121">Carboxypeptidase</keyword>
<dbReference type="SUPFAM" id="SSF53474">
    <property type="entry name" value="alpha/beta-Hydrolases"/>
    <property type="match status" value="1"/>
</dbReference>
<dbReference type="PANTHER" id="PTHR11802">
    <property type="entry name" value="SERINE PROTEASE FAMILY S10 SERINE CARBOXYPEPTIDASE"/>
    <property type="match status" value="1"/>
</dbReference>